<evidence type="ECO:0000313" key="8">
    <source>
        <dbReference type="Proteomes" id="UP001365846"/>
    </source>
</evidence>
<evidence type="ECO:0000256" key="4">
    <source>
        <dbReference type="ARBA" id="ARBA00023002"/>
    </source>
</evidence>
<organism evidence="7 8">
    <name type="scientific">Variovorax ureilyticus</name>
    <dbReference type="NCBI Taxonomy" id="1836198"/>
    <lineage>
        <taxon>Bacteria</taxon>
        <taxon>Pseudomonadati</taxon>
        <taxon>Pseudomonadota</taxon>
        <taxon>Betaproteobacteria</taxon>
        <taxon>Burkholderiales</taxon>
        <taxon>Comamonadaceae</taxon>
        <taxon>Variovorax</taxon>
    </lineage>
</organism>
<evidence type="ECO:0000256" key="2">
    <source>
        <dbReference type="ARBA" id="ARBA00022630"/>
    </source>
</evidence>
<protein>
    <submittedName>
        <fullName evidence="7">FAD-dependent oxidoreductase</fullName>
    </submittedName>
</protein>
<reference evidence="7 8" key="1">
    <citation type="submission" date="2024-03" db="EMBL/GenBank/DDBJ databases">
        <title>Novel species of the genus Variovorax.</title>
        <authorList>
            <person name="Liu Q."/>
            <person name="Xin Y.-H."/>
        </authorList>
    </citation>
    <scope>NUCLEOTIDE SEQUENCE [LARGE SCALE GENOMIC DNA]</scope>
    <source>
        <strain evidence="7 8">KACC 18899</strain>
    </source>
</reference>
<dbReference type="SUPFAM" id="SSF51905">
    <property type="entry name" value="FAD/NAD(P)-binding domain"/>
    <property type="match status" value="1"/>
</dbReference>
<dbReference type="SUPFAM" id="SSF56425">
    <property type="entry name" value="Succinate dehydrogenase/fumarate reductase flavoprotein, catalytic domain"/>
    <property type="match status" value="1"/>
</dbReference>
<dbReference type="EMBL" id="JBBKZU010000007">
    <property type="protein sequence ID" value="MEJ8812991.1"/>
    <property type="molecule type" value="Genomic_DNA"/>
</dbReference>
<evidence type="ECO:0000313" key="7">
    <source>
        <dbReference type="EMBL" id="MEJ8812991.1"/>
    </source>
</evidence>
<accession>A0ABU8VHA9</accession>
<comment type="cofactor">
    <cofactor evidence="1">
        <name>FAD</name>
        <dbReference type="ChEBI" id="CHEBI:57692"/>
    </cofactor>
</comment>
<feature type="domain" description="FAD-dependent oxidoreductase 2 FAD-binding" evidence="6">
    <location>
        <begin position="9"/>
        <end position="548"/>
    </location>
</feature>
<dbReference type="InterPro" id="IPR036188">
    <property type="entry name" value="FAD/NAD-bd_sf"/>
</dbReference>
<comment type="caution">
    <text evidence="7">The sequence shown here is derived from an EMBL/GenBank/DDBJ whole genome shotgun (WGS) entry which is preliminary data.</text>
</comment>
<keyword evidence="4" id="KW-0560">Oxidoreductase</keyword>
<feature type="region of interest" description="Disordered" evidence="5">
    <location>
        <begin position="287"/>
        <end position="307"/>
    </location>
</feature>
<evidence type="ECO:0000256" key="3">
    <source>
        <dbReference type="ARBA" id="ARBA00022827"/>
    </source>
</evidence>
<gene>
    <name evidence="7" type="ORF">WKW77_18040</name>
</gene>
<dbReference type="NCBIfam" id="NF004789">
    <property type="entry name" value="PRK06134.1"/>
    <property type="match status" value="1"/>
</dbReference>
<sequence>MSEHLDEVDVVVVGSGAGGLAAAVAAKKLGLEVLVIEKEPCYGGTTARSGGVLWIPNNPISTFRPEPDSPEDARTYLRHECGAHYDAARVDAFLTHGPRMVDFFVRHTDVQLIPLPEYPDYHAESPGGRTAGRSIMAAPIDGRELGDRIRQLRPPLREITFVGMMFNSSAEISHFFNVTRSLHSAAYVARRLLTHAKEMLVHGRAMRLTNGNALAARLAKSAFALGIPLWLQSPAVALLHDGERVGGVMVGRRDGRQVQVRARRGVVLAAGGFPQDVARRAELFPHAPTGHEHHSPAPPGNTGDGLRLAESVGGQVARDLPNAGAWIPVSRVPRGNGITDVFPHLIDRYKPGVIAVNRRGQRFVNEADSYHDVGVQMQRACADGAEVEAWLIADHRTIRRYGLGFVKPFPLPLGSHLRSGYLLRGATLAELAAKAGIDSAQLLETVDTYNAGAVDGKDLQFRRGWRVYNRFLGDRTHQPNPCVAPVAQGPFYAVRIVMGDLGTFAGIRTDAHARVLDGQGRPIEGLFAAGNDNASVMGGGYPGGGITLGPAMTFGFVAAEFMAGRAGESTVAPGEAAVLSPS</sequence>
<dbReference type="InterPro" id="IPR003953">
    <property type="entry name" value="FAD-dep_OxRdtase_2_FAD-bd"/>
</dbReference>
<dbReference type="Pfam" id="PF00890">
    <property type="entry name" value="FAD_binding_2"/>
    <property type="match status" value="1"/>
</dbReference>
<name>A0ABU8VHA9_9BURK</name>
<dbReference type="RefSeq" id="WP_340358227.1">
    <property type="nucleotide sequence ID" value="NZ_JBBKZU010000007.1"/>
</dbReference>
<dbReference type="Proteomes" id="UP001365846">
    <property type="component" value="Unassembled WGS sequence"/>
</dbReference>
<evidence type="ECO:0000256" key="1">
    <source>
        <dbReference type="ARBA" id="ARBA00001974"/>
    </source>
</evidence>
<dbReference type="PANTHER" id="PTHR43400:SF10">
    <property type="entry name" value="3-OXOSTEROID 1-DEHYDROGENASE"/>
    <property type="match status" value="1"/>
</dbReference>
<evidence type="ECO:0000256" key="5">
    <source>
        <dbReference type="SAM" id="MobiDB-lite"/>
    </source>
</evidence>
<dbReference type="InterPro" id="IPR027477">
    <property type="entry name" value="Succ_DH/fumarate_Rdtase_cat_sf"/>
</dbReference>
<dbReference type="PANTHER" id="PTHR43400">
    <property type="entry name" value="FUMARATE REDUCTASE"/>
    <property type="match status" value="1"/>
</dbReference>
<proteinExistence type="predicted"/>
<evidence type="ECO:0000259" key="6">
    <source>
        <dbReference type="Pfam" id="PF00890"/>
    </source>
</evidence>
<keyword evidence="3" id="KW-0274">FAD</keyword>
<dbReference type="InterPro" id="IPR050315">
    <property type="entry name" value="FAD-oxidoreductase_2"/>
</dbReference>
<keyword evidence="8" id="KW-1185">Reference proteome</keyword>
<dbReference type="Gene3D" id="3.50.50.60">
    <property type="entry name" value="FAD/NAD(P)-binding domain"/>
    <property type="match status" value="2"/>
</dbReference>
<keyword evidence="2" id="KW-0285">Flavoprotein</keyword>